<keyword evidence="3" id="KW-1185">Reference proteome</keyword>
<protein>
    <recommendedName>
        <fullName evidence="4">DUF1735 domain-containing protein</fullName>
    </recommendedName>
</protein>
<gene>
    <name evidence="2" type="ORF">SAMN05444143_1085</name>
</gene>
<dbReference type="RefSeq" id="WP_024981377.1">
    <property type="nucleotide sequence ID" value="NZ_CBCRUM010000005.1"/>
</dbReference>
<keyword evidence="1" id="KW-0732">Signal</keyword>
<dbReference type="EMBL" id="FOUT01000008">
    <property type="protein sequence ID" value="SFN20452.1"/>
    <property type="molecule type" value="Genomic_DNA"/>
</dbReference>
<dbReference type="eggNOG" id="ENOG50332B6">
    <property type="taxonomic scope" value="Bacteria"/>
</dbReference>
<proteinExistence type="predicted"/>
<reference evidence="3" key="1">
    <citation type="submission" date="2016-10" db="EMBL/GenBank/DDBJ databases">
        <authorList>
            <person name="Varghese N."/>
            <person name="Submissions S."/>
        </authorList>
    </citation>
    <scope>NUCLEOTIDE SEQUENCE [LARGE SCALE GENOMIC DNA]</scope>
    <source>
        <strain evidence="3">DSM 4002</strain>
    </source>
</reference>
<name>A0A1I4X472_9FLAO</name>
<feature type="signal peptide" evidence="1">
    <location>
        <begin position="1"/>
        <end position="21"/>
    </location>
</feature>
<evidence type="ECO:0000256" key="1">
    <source>
        <dbReference type="SAM" id="SignalP"/>
    </source>
</evidence>
<dbReference type="AlphaFoldDB" id="A0A1I4X472"/>
<dbReference type="PROSITE" id="PS51257">
    <property type="entry name" value="PROKAR_LIPOPROTEIN"/>
    <property type="match status" value="1"/>
</dbReference>
<evidence type="ECO:0008006" key="4">
    <source>
        <dbReference type="Google" id="ProtNLM"/>
    </source>
</evidence>
<evidence type="ECO:0000313" key="2">
    <source>
        <dbReference type="EMBL" id="SFN20452.1"/>
    </source>
</evidence>
<feature type="chain" id="PRO_5010300538" description="DUF1735 domain-containing protein" evidence="1">
    <location>
        <begin position="22"/>
        <end position="180"/>
    </location>
</feature>
<accession>A0A1I4X472</accession>
<organism evidence="2 3">
    <name type="scientific">Flavobacterium succinicans</name>
    <dbReference type="NCBI Taxonomy" id="29536"/>
    <lineage>
        <taxon>Bacteria</taxon>
        <taxon>Pseudomonadati</taxon>
        <taxon>Bacteroidota</taxon>
        <taxon>Flavobacteriia</taxon>
        <taxon>Flavobacteriales</taxon>
        <taxon>Flavobacteriaceae</taxon>
        <taxon>Flavobacterium</taxon>
    </lineage>
</organism>
<evidence type="ECO:0000313" key="3">
    <source>
        <dbReference type="Proteomes" id="UP000182961"/>
    </source>
</evidence>
<sequence length="180" mass="20065">MKAYKTLLVFFLILFSFSCSSDLDFDQANDIELRPVVIGNLASFDLVANQFVNNGLEQTVSIDTPELGVFDDTFFKKNLIQTDLFFEVDNTINRNFELQLFFLDNANAPVSSIRMDIPAYAGTSNVTKRTVVYQGANLDLLKQSKKIAFVITLLPGPPLSATSVGNLKLRSSITAYFDIK</sequence>
<dbReference type="Proteomes" id="UP000182961">
    <property type="component" value="Unassembled WGS sequence"/>
</dbReference>